<sequence length="620" mass="65787">MTEDSMPQSTNSSSNSKPRKKSKWDQTAESLVSAGIVVPGVHPLGNMGAFIGAGHPGVAAPVSTASMMNNVAASYGHLQQVLLAPLMQQHATALAQKIQPKIQEELIAREIVINDAESSVRYRLTKRQTQDEIQKSTGAIVITRGKYRPPNAPSDGEKPLYLHVSAGTHVSLPSVASNSLLVLIGGLILSPFVSANFYMEAVAEPGNVITGGIERKLETTADRIKAVDQAAAMVEDILKQGPVANGLKVVQPFSTCVFLGFEPNPTLNITARIRGPNDQYVNHIMNETGSTVLLRGRGSGISASIIAEEQQPLHLFLSSSNPKSLEHANLLAENLLDTICAECGASRVSSVKVYGAVAPPHQLLAGVQSTAVVSENTTKVIATSASLTADYIQSPVTSLVTSPGTTTITNGRSLPDVPFHPQSSLSHGTSYNGYGGIYPQATPLQQVALALRQSTSPITSTVSATQKAGNTVASTISEKEKRPPHKRKFQELPASTEGPLIANQESVILKPSEVKSSMPAPVKLVQPSSNGMMPPPPRAMPPPPPRRTVPPPPRFDSSTVPKALKVNSASKSETKSVPDTLISLMEYGDDDDDDDIEETTEEPITKSSKSLPASKPFWAV</sequence>
<feature type="region of interest" description="Disordered" evidence="1">
    <location>
        <begin position="460"/>
        <end position="487"/>
    </location>
</feature>
<protein>
    <submittedName>
        <fullName evidence="4">Protein RIK isoform X1</fullName>
    </submittedName>
</protein>
<feature type="compositionally biased region" description="Acidic residues" evidence="1">
    <location>
        <begin position="587"/>
        <end position="601"/>
    </location>
</feature>
<feature type="compositionally biased region" description="Pro residues" evidence="1">
    <location>
        <begin position="533"/>
        <end position="554"/>
    </location>
</feature>
<evidence type="ECO:0000259" key="3">
    <source>
        <dbReference type="Pfam" id="PF23469"/>
    </source>
</evidence>
<reference evidence="4" key="2">
    <citation type="submission" date="2022-01" db="EMBL/GenBank/DDBJ databases">
        <authorList>
            <person name="Yamashiro T."/>
            <person name="Shiraishi A."/>
            <person name="Satake H."/>
            <person name="Nakayama K."/>
        </authorList>
    </citation>
    <scope>NUCLEOTIDE SEQUENCE</scope>
</reference>
<feature type="domain" description="KHDC4/BBP-like KH-domain type I" evidence="2">
    <location>
        <begin position="264"/>
        <end position="337"/>
    </location>
</feature>
<feature type="region of interest" description="Disordered" evidence="1">
    <location>
        <begin position="514"/>
        <end position="620"/>
    </location>
</feature>
<evidence type="ECO:0000313" key="4">
    <source>
        <dbReference type="EMBL" id="GJT04082.1"/>
    </source>
</evidence>
<dbReference type="Pfam" id="PF22675">
    <property type="entry name" value="KH-I_KHDC4-BBP"/>
    <property type="match status" value="1"/>
</dbReference>
<organism evidence="4 5">
    <name type="scientific">Tanacetum coccineum</name>
    <dbReference type="NCBI Taxonomy" id="301880"/>
    <lineage>
        <taxon>Eukaryota</taxon>
        <taxon>Viridiplantae</taxon>
        <taxon>Streptophyta</taxon>
        <taxon>Embryophyta</taxon>
        <taxon>Tracheophyta</taxon>
        <taxon>Spermatophyta</taxon>
        <taxon>Magnoliopsida</taxon>
        <taxon>eudicotyledons</taxon>
        <taxon>Gunneridae</taxon>
        <taxon>Pentapetalae</taxon>
        <taxon>asterids</taxon>
        <taxon>campanulids</taxon>
        <taxon>Asterales</taxon>
        <taxon>Asteraceae</taxon>
        <taxon>Asteroideae</taxon>
        <taxon>Anthemideae</taxon>
        <taxon>Anthemidinae</taxon>
        <taxon>Tanacetum</taxon>
    </lineage>
</organism>
<proteinExistence type="predicted"/>
<dbReference type="Proteomes" id="UP001151760">
    <property type="component" value="Unassembled WGS sequence"/>
</dbReference>
<comment type="caution">
    <text evidence="4">The sequence shown here is derived from an EMBL/GenBank/DDBJ whole genome shotgun (WGS) entry which is preliminary data.</text>
</comment>
<accession>A0ABQ5AQN1</accession>
<dbReference type="Pfam" id="PF23469">
    <property type="entry name" value="KH_12"/>
    <property type="match status" value="1"/>
</dbReference>
<feature type="domain" description="ATP-dependent RNA helicase PRP5/DDX46/KHDC4 KH" evidence="3">
    <location>
        <begin position="107"/>
        <end position="170"/>
    </location>
</feature>
<dbReference type="InterPro" id="IPR056149">
    <property type="entry name" value="PRP5/DDX46/KHDC4_KH"/>
</dbReference>
<dbReference type="SUPFAM" id="SSF54791">
    <property type="entry name" value="Eukaryotic type KH-domain (KH-domain type I)"/>
    <property type="match status" value="1"/>
</dbReference>
<feature type="compositionally biased region" description="Polar residues" evidence="1">
    <location>
        <begin position="460"/>
        <end position="476"/>
    </location>
</feature>
<feature type="compositionally biased region" description="Polar residues" evidence="1">
    <location>
        <begin position="567"/>
        <end position="577"/>
    </location>
</feature>
<dbReference type="InterPro" id="IPR036612">
    <property type="entry name" value="KH_dom_type_1_sf"/>
</dbReference>
<dbReference type="InterPro" id="IPR031121">
    <property type="entry name" value="RIK/BLOM7"/>
</dbReference>
<feature type="region of interest" description="Disordered" evidence="1">
    <location>
        <begin position="1"/>
        <end position="26"/>
    </location>
</feature>
<name>A0ABQ5AQN1_9ASTR</name>
<dbReference type="Gene3D" id="3.30.1370.10">
    <property type="entry name" value="K Homology domain, type 1"/>
    <property type="match status" value="1"/>
</dbReference>
<dbReference type="PANTHER" id="PTHR15744">
    <property type="entry name" value="BLOM7"/>
    <property type="match status" value="1"/>
</dbReference>
<feature type="compositionally biased region" description="Low complexity" evidence="1">
    <location>
        <begin position="1"/>
        <end position="16"/>
    </location>
</feature>
<dbReference type="InterPro" id="IPR055256">
    <property type="entry name" value="KH_1_KHDC4/BBP-like"/>
</dbReference>
<dbReference type="PANTHER" id="PTHR15744:SF0">
    <property type="entry name" value="KH HOMOLOGY DOMAIN-CONTAINING PROTEIN 4"/>
    <property type="match status" value="1"/>
</dbReference>
<evidence type="ECO:0000259" key="2">
    <source>
        <dbReference type="Pfam" id="PF22675"/>
    </source>
</evidence>
<evidence type="ECO:0000313" key="5">
    <source>
        <dbReference type="Proteomes" id="UP001151760"/>
    </source>
</evidence>
<evidence type="ECO:0000256" key="1">
    <source>
        <dbReference type="SAM" id="MobiDB-lite"/>
    </source>
</evidence>
<reference evidence="4" key="1">
    <citation type="journal article" date="2022" name="Int. J. Mol. Sci.">
        <title>Draft Genome of Tanacetum Coccineum: Genomic Comparison of Closely Related Tanacetum-Family Plants.</title>
        <authorList>
            <person name="Yamashiro T."/>
            <person name="Shiraishi A."/>
            <person name="Nakayama K."/>
            <person name="Satake H."/>
        </authorList>
    </citation>
    <scope>NUCLEOTIDE SEQUENCE</scope>
</reference>
<keyword evidence="5" id="KW-1185">Reference proteome</keyword>
<gene>
    <name evidence="4" type="ORF">Tco_0838544</name>
</gene>
<dbReference type="EMBL" id="BQNB010012480">
    <property type="protein sequence ID" value="GJT04082.1"/>
    <property type="molecule type" value="Genomic_DNA"/>
</dbReference>